<dbReference type="GO" id="GO:0003677">
    <property type="term" value="F:DNA binding"/>
    <property type="evidence" value="ECO:0007669"/>
    <property type="project" value="InterPro"/>
</dbReference>
<feature type="transmembrane region" description="Helical" evidence="2">
    <location>
        <begin position="20"/>
        <end position="38"/>
    </location>
</feature>
<name>A0A1G6YRE1_9ACTN</name>
<gene>
    <name evidence="3" type="ORF">SAMN05421872_112136</name>
</gene>
<keyword evidence="2" id="KW-0472">Membrane</keyword>
<dbReference type="PANTHER" id="PTHR34475">
    <property type="match status" value="1"/>
</dbReference>
<dbReference type="AlphaFoldDB" id="A0A1G6YRE1"/>
<dbReference type="Proteomes" id="UP000199034">
    <property type="component" value="Unassembled WGS sequence"/>
</dbReference>
<protein>
    <submittedName>
        <fullName evidence="3">Helix-turn-helix domain-containing protein</fullName>
    </submittedName>
</protein>
<feature type="transmembrane region" description="Helical" evidence="2">
    <location>
        <begin position="45"/>
        <end position="63"/>
    </location>
</feature>
<dbReference type="EMBL" id="FMZM01000012">
    <property type="protein sequence ID" value="SDD92861.1"/>
    <property type="molecule type" value="Genomic_DNA"/>
</dbReference>
<feature type="region of interest" description="Disordered" evidence="1">
    <location>
        <begin position="166"/>
        <end position="209"/>
    </location>
</feature>
<sequence>MDHETDTETAPEITVRRNAGLAGAIGGVAAVVAILYLSRASGSGALLDWALCLVMGAVAAAWLQAFVDARTPLLVADAQGLRVRQGRAWHGMPWDAVEALEHLPRTGLLRDGRLEVFPYDGEPLAVPLSLSTRVTGATGDLTAALDELAAGAAEVVEVYDDYSAAPEPAAEDADAAEPVDDDSADSSTGEDPAENADAAGERRLPDPRPWLAGAINQLARLRRTPGEARAEDELVAEEVAAATPTPEPVRDPATAARIEVRSDLTVTADDDDVEHTAVRALRSPGRVDLVEEAITPAPEPTAVALPRIDDLEAPEPAVDPVVGPQLAAARERLRLSVDQLAERTRIRPHVIESIEVDDFAPCGGDFYARGHLRTLARVVGIDAAPLLAVYDERYADAPVEARQVFEAELATGAHGSIRGTRGGPNWSVLVAAVMVLVLAWSIARLFMDGPVALDKEPPLDGSAGLTSSATGSVTSLRLDAAGGGAAVKVVDGKGELVFTGDLAFGQVKTLKKVATPIKVTSSDGSLEVALGGGDAEAIGDTGERATQTYVVRR</sequence>
<evidence type="ECO:0000256" key="1">
    <source>
        <dbReference type="SAM" id="MobiDB-lite"/>
    </source>
</evidence>
<proteinExistence type="predicted"/>
<accession>A0A1G6YRE1</accession>
<dbReference type="PANTHER" id="PTHR34475:SF1">
    <property type="entry name" value="CYTOSKELETON PROTEIN RODZ"/>
    <property type="match status" value="1"/>
</dbReference>
<dbReference type="InterPro" id="IPR050400">
    <property type="entry name" value="Bact_Cytoskel_RodZ"/>
</dbReference>
<evidence type="ECO:0000313" key="3">
    <source>
        <dbReference type="EMBL" id="SDD92861.1"/>
    </source>
</evidence>
<evidence type="ECO:0000256" key="2">
    <source>
        <dbReference type="SAM" id="Phobius"/>
    </source>
</evidence>
<feature type="compositionally biased region" description="Acidic residues" evidence="1">
    <location>
        <begin position="169"/>
        <end position="184"/>
    </location>
</feature>
<dbReference type="InterPro" id="IPR010982">
    <property type="entry name" value="Lambda_DNA-bd_dom_sf"/>
</dbReference>
<dbReference type="Pfam" id="PF13413">
    <property type="entry name" value="HTH_25"/>
    <property type="match status" value="1"/>
</dbReference>
<dbReference type="Gene3D" id="1.10.260.40">
    <property type="entry name" value="lambda repressor-like DNA-binding domains"/>
    <property type="match status" value="1"/>
</dbReference>
<dbReference type="STRING" id="1045774.SAMN05421872_112136"/>
<evidence type="ECO:0000313" key="4">
    <source>
        <dbReference type="Proteomes" id="UP000199034"/>
    </source>
</evidence>
<keyword evidence="2" id="KW-0812">Transmembrane</keyword>
<keyword evidence="2" id="KW-1133">Transmembrane helix</keyword>
<organism evidence="3 4">
    <name type="scientific">Nocardioides lianchengensis</name>
    <dbReference type="NCBI Taxonomy" id="1045774"/>
    <lineage>
        <taxon>Bacteria</taxon>
        <taxon>Bacillati</taxon>
        <taxon>Actinomycetota</taxon>
        <taxon>Actinomycetes</taxon>
        <taxon>Propionibacteriales</taxon>
        <taxon>Nocardioidaceae</taxon>
        <taxon>Nocardioides</taxon>
    </lineage>
</organism>
<reference evidence="3 4" key="1">
    <citation type="submission" date="2016-10" db="EMBL/GenBank/DDBJ databases">
        <authorList>
            <person name="de Groot N.N."/>
        </authorList>
    </citation>
    <scope>NUCLEOTIDE SEQUENCE [LARGE SCALE GENOMIC DNA]</scope>
    <source>
        <strain evidence="3 4">CGMCC 4.6858</strain>
    </source>
</reference>
<keyword evidence="4" id="KW-1185">Reference proteome</keyword>